<dbReference type="FunFam" id="2.130.10.10:FF:000092">
    <property type="entry name" value="notchless protein homolog"/>
    <property type="match status" value="1"/>
</dbReference>
<dbReference type="Gramene" id="EFJ07743">
    <property type="protein sequence ID" value="EFJ07743"/>
    <property type="gene ID" value="SELMODRAFT_133091"/>
</dbReference>
<keyword evidence="4" id="KW-0539">Nucleus</keyword>
<evidence type="ECO:0000313" key="8">
    <source>
        <dbReference type="EMBL" id="EFJ07743.1"/>
    </source>
</evidence>
<organism evidence="9">
    <name type="scientific">Selaginella moellendorffii</name>
    <name type="common">Spikemoss</name>
    <dbReference type="NCBI Taxonomy" id="88036"/>
    <lineage>
        <taxon>Eukaryota</taxon>
        <taxon>Viridiplantae</taxon>
        <taxon>Streptophyta</taxon>
        <taxon>Embryophyta</taxon>
        <taxon>Tracheophyta</taxon>
        <taxon>Lycopodiopsida</taxon>
        <taxon>Selaginellales</taxon>
        <taxon>Selaginellaceae</taxon>
        <taxon>Selaginella</taxon>
    </lineage>
</organism>
<dbReference type="PROSITE" id="PS50082">
    <property type="entry name" value="WD_REPEATS_2"/>
    <property type="match status" value="7"/>
</dbReference>
<dbReference type="Gene3D" id="2.130.10.10">
    <property type="entry name" value="YVTN repeat-like/Quinoprotein amine dehydrogenase"/>
    <property type="match status" value="1"/>
</dbReference>
<feature type="repeat" description="WD" evidence="6">
    <location>
        <begin position="411"/>
        <end position="452"/>
    </location>
</feature>
<dbReference type="PRINTS" id="PR00319">
    <property type="entry name" value="GPROTEINB"/>
</dbReference>
<evidence type="ECO:0000256" key="2">
    <source>
        <dbReference type="ARBA" id="ARBA00022574"/>
    </source>
</evidence>
<protein>
    <recommendedName>
        <fullName evidence="7">NLE domain-containing protein</fullName>
    </recommendedName>
</protein>
<evidence type="ECO:0000256" key="4">
    <source>
        <dbReference type="ARBA" id="ARBA00023242"/>
    </source>
</evidence>
<dbReference type="InterPro" id="IPR001632">
    <property type="entry name" value="WD40_G-protein_beta-like"/>
</dbReference>
<dbReference type="PROSITE" id="PS50294">
    <property type="entry name" value="WD_REPEATS_REGION"/>
    <property type="match status" value="7"/>
</dbReference>
<dbReference type="InterPro" id="IPR001680">
    <property type="entry name" value="WD40_rpt"/>
</dbReference>
<dbReference type="HOGENOM" id="CLU_000288_57_16_1"/>
<evidence type="ECO:0000256" key="6">
    <source>
        <dbReference type="PROSITE-ProRule" id="PRU00221"/>
    </source>
</evidence>
<dbReference type="GO" id="GO:0005730">
    <property type="term" value="C:nucleolus"/>
    <property type="evidence" value="ECO:0000318"/>
    <property type="project" value="GO_Central"/>
</dbReference>
<sequence length="486" mass="54093">MEAPVNNIICVFVNADGKALERLDVPQNLTPKELQTLINTVLHNEEPLPYAFYINDLELVGQLGEHVLRNKVSVEKDLQIVYHPQAIFRIRPVTRCSATISGHSEAVLSVSFSPDSKHLASGSGDASVRFWDISTQTPLHTCKGKMLLTCLVLLHSLFLSGHKNWVLCIAWSPDGRKLVSASKDGGIHVWDPFTGKALGNSLSGHKSWITALTWEPAHIQSPCRRFASASKDGDVRVWDSSLRKSVLCLSGHTRAVTCVKWGGDGLIYSSSQDCTIKVWETTQGKLVRELKGHAHWVNTLALSTEYALRTGPFDHTGRTFATDEEIKEAAFKRYKAAKGDSQERLVSGSDDFTMYLWEPATGKHPKTRMSGHQQLVNHVYFSPDGRWIASASFDKSVKLWNGYTGEYVTTFRGHVGPVYQISWSADSRLLLSGSKDSTLKVWNMRNHKLLEDLPGHADEVFAVDWSPDGQKVASGGKDRVLKLWMN</sequence>
<dbReference type="CDD" id="cd00200">
    <property type="entry name" value="WD40"/>
    <property type="match status" value="1"/>
</dbReference>
<dbReference type="InterPro" id="IPR019775">
    <property type="entry name" value="WD40_repeat_CS"/>
</dbReference>
<evidence type="ECO:0000259" key="7">
    <source>
        <dbReference type="Pfam" id="PF08154"/>
    </source>
</evidence>
<dbReference type="OMA" id="AWEPYHR"/>
<dbReference type="STRING" id="88036.D8T6F1"/>
<dbReference type="InterPro" id="IPR020472">
    <property type="entry name" value="WD40_PAC1"/>
</dbReference>
<dbReference type="EMBL" id="GL377681">
    <property type="protein sequence ID" value="EFJ07743.1"/>
    <property type="molecule type" value="Genomic_DNA"/>
</dbReference>
<feature type="repeat" description="WD" evidence="6">
    <location>
        <begin position="249"/>
        <end position="289"/>
    </location>
</feature>
<dbReference type="InterPro" id="IPR015943">
    <property type="entry name" value="WD40/YVTN_repeat-like_dom_sf"/>
</dbReference>
<dbReference type="Proteomes" id="UP000001514">
    <property type="component" value="Unassembled WGS sequence"/>
</dbReference>
<evidence type="ECO:0000256" key="1">
    <source>
        <dbReference type="ARBA" id="ARBA00004604"/>
    </source>
</evidence>
<dbReference type="SMART" id="SM00320">
    <property type="entry name" value="WD40"/>
    <property type="match status" value="8"/>
</dbReference>
<dbReference type="Pfam" id="PF08154">
    <property type="entry name" value="NLE"/>
    <property type="match status" value="1"/>
</dbReference>
<gene>
    <name evidence="8" type="ORF">SELMODRAFT_133091</name>
</gene>
<dbReference type="PANTHER" id="PTHR19848">
    <property type="entry name" value="WD40 REPEAT PROTEIN"/>
    <property type="match status" value="1"/>
</dbReference>
<feature type="repeat" description="WD" evidence="6">
    <location>
        <begin position="159"/>
        <end position="200"/>
    </location>
</feature>
<dbReference type="Pfam" id="PF00400">
    <property type="entry name" value="WD40"/>
    <property type="match status" value="7"/>
</dbReference>
<feature type="repeat" description="WD" evidence="6">
    <location>
        <begin position="202"/>
        <end position="239"/>
    </location>
</feature>
<dbReference type="eggNOG" id="KOG0271">
    <property type="taxonomic scope" value="Eukaryota"/>
</dbReference>
<dbReference type="SUPFAM" id="SSF50978">
    <property type="entry name" value="WD40 repeat-like"/>
    <property type="match status" value="1"/>
</dbReference>
<dbReference type="PRINTS" id="PR00320">
    <property type="entry name" value="GPROTEINBRPT"/>
</dbReference>
<dbReference type="InterPro" id="IPR012972">
    <property type="entry name" value="NLE"/>
</dbReference>
<dbReference type="FunCoup" id="D8T6F1">
    <property type="interactions" value="3502"/>
</dbReference>
<dbReference type="AlphaFoldDB" id="D8T6F1"/>
<dbReference type="PROSITE" id="PS00678">
    <property type="entry name" value="WD_REPEATS_1"/>
    <property type="match status" value="3"/>
</dbReference>
<name>D8T6F1_SELML</name>
<evidence type="ECO:0000313" key="9">
    <source>
        <dbReference type="Proteomes" id="UP000001514"/>
    </source>
</evidence>
<keyword evidence="9" id="KW-1185">Reference proteome</keyword>
<reference evidence="8 9" key="1">
    <citation type="journal article" date="2011" name="Science">
        <title>The Selaginella genome identifies genetic changes associated with the evolution of vascular plants.</title>
        <authorList>
            <person name="Banks J.A."/>
            <person name="Nishiyama T."/>
            <person name="Hasebe M."/>
            <person name="Bowman J.L."/>
            <person name="Gribskov M."/>
            <person name="dePamphilis C."/>
            <person name="Albert V.A."/>
            <person name="Aono N."/>
            <person name="Aoyama T."/>
            <person name="Ambrose B.A."/>
            <person name="Ashton N.W."/>
            <person name="Axtell M.J."/>
            <person name="Barker E."/>
            <person name="Barker M.S."/>
            <person name="Bennetzen J.L."/>
            <person name="Bonawitz N.D."/>
            <person name="Chapple C."/>
            <person name="Cheng C."/>
            <person name="Correa L.G."/>
            <person name="Dacre M."/>
            <person name="DeBarry J."/>
            <person name="Dreyer I."/>
            <person name="Elias M."/>
            <person name="Engstrom E.M."/>
            <person name="Estelle M."/>
            <person name="Feng L."/>
            <person name="Finet C."/>
            <person name="Floyd S.K."/>
            <person name="Frommer W.B."/>
            <person name="Fujita T."/>
            <person name="Gramzow L."/>
            <person name="Gutensohn M."/>
            <person name="Harholt J."/>
            <person name="Hattori M."/>
            <person name="Heyl A."/>
            <person name="Hirai T."/>
            <person name="Hiwatashi Y."/>
            <person name="Ishikawa M."/>
            <person name="Iwata M."/>
            <person name="Karol K.G."/>
            <person name="Koehler B."/>
            <person name="Kolukisaoglu U."/>
            <person name="Kubo M."/>
            <person name="Kurata T."/>
            <person name="Lalonde S."/>
            <person name="Li K."/>
            <person name="Li Y."/>
            <person name="Litt A."/>
            <person name="Lyons E."/>
            <person name="Manning G."/>
            <person name="Maruyama T."/>
            <person name="Michael T.P."/>
            <person name="Mikami K."/>
            <person name="Miyazaki S."/>
            <person name="Morinaga S."/>
            <person name="Murata T."/>
            <person name="Mueller-Roeber B."/>
            <person name="Nelson D.R."/>
            <person name="Obara M."/>
            <person name="Oguri Y."/>
            <person name="Olmstead R.G."/>
            <person name="Onodera N."/>
            <person name="Petersen B.L."/>
            <person name="Pils B."/>
            <person name="Prigge M."/>
            <person name="Rensing S.A."/>
            <person name="Riano-Pachon D.M."/>
            <person name="Roberts A.W."/>
            <person name="Sato Y."/>
            <person name="Scheller H.V."/>
            <person name="Schulz B."/>
            <person name="Schulz C."/>
            <person name="Shakirov E.V."/>
            <person name="Shibagaki N."/>
            <person name="Shinohara N."/>
            <person name="Shippen D.E."/>
            <person name="Soerensen I."/>
            <person name="Sotooka R."/>
            <person name="Sugimoto N."/>
            <person name="Sugita M."/>
            <person name="Sumikawa N."/>
            <person name="Tanurdzic M."/>
            <person name="Theissen G."/>
            <person name="Ulvskov P."/>
            <person name="Wakazuki S."/>
            <person name="Weng J.K."/>
            <person name="Willats W.W."/>
            <person name="Wipf D."/>
            <person name="Wolf P.G."/>
            <person name="Yang L."/>
            <person name="Zimmer A.D."/>
            <person name="Zhu Q."/>
            <person name="Mitros T."/>
            <person name="Hellsten U."/>
            <person name="Loque D."/>
            <person name="Otillar R."/>
            <person name="Salamov A."/>
            <person name="Schmutz J."/>
            <person name="Shapiro H."/>
            <person name="Lindquist E."/>
            <person name="Lucas S."/>
            <person name="Rokhsar D."/>
            <person name="Grigoriev I.V."/>
        </authorList>
    </citation>
    <scope>NUCLEOTIDE SEQUENCE [LARGE SCALE GENOMIC DNA]</scope>
</reference>
<keyword evidence="3" id="KW-0677">Repeat</keyword>
<feature type="repeat" description="WD" evidence="6">
    <location>
        <begin position="369"/>
        <end position="410"/>
    </location>
</feature>
<comment type="similarity">
    <text evidence="5">Belongs to the NLE1/RSA4 family.</text>
</comment>
<dbReference type="InterPro" id="IPR036322">
    <property type="entry name" value="WD40_repeat_dom_sf"/>
</dbReference>
<comment type="subcellular location">
    <subcellularLocation>
        <location evidence="1">Nucleus</location>
        <location evidence="1">Nucleolus</location>
    </subcellularLocation>
</comment>
<evidence type="ECO:0000256" key="3">
    <source>
        <dbReference type="ARBA" id="ARBA00022737"/>
    </source>
</evidence>
<feature type="repeat" description="WD" evidence="6">
    <location>
        <begin position="453"/>
        <end position="486"/>
    </location>
</feature>
<keyword evidence="2 6" id="KW-0853">WD repeat</keyword>
<feature type="domain" description="NLE" evidence="7">
    <location>
        <begin position="8"/>
        <end position="67"/>
    </location>
</feature>
<dbReference type="InParanoid" id="D8T6F1"/>
<dbReference type="PANTHER" id="PTHR19848:SF0">
    <property type="entry name" value="NOTCHLESS PROTEIN HOMOLOG 1"/>
    <property type="match status" value="1"/>
</dbReference>
<evidence type="ECO:0000256" key="5">
    <source>
        <dbReference type="ARBA" id="ARBA00061016"/>
    </source>
</evidence>
<dbReference type="KEGG" id="smo:SELMODRAFT_133091"/>
<accession>D8T6F1</accession>
<proteinExistence type="inferred from homology"/>
<feature type="repeat" description="WD" evidence="6">
    <location>
        <begin position="100"/>
        <end position="141"/>
    </location>
</feature>